<dbReference type="InterPro" id="IPR013210">
    <property type="entry name" value="LRR_N_plant-typ"/>
</dbReference>
<dbReference type="EMBL" id="SDAM02000017">
    <property type="protein sequence ID" value="KAH6837549.1"/>
    <property type="molecule type" value="Genomic_DNA"/>
</dbReference>
<dbReference type="Pfam" id="PF13855">
    <property type="entry name" value="LRR_8"/>
    <property type="match status" value="5"/>
</dbReference>
<name>A0AAD4PEL7_PERFH</name>
<dbReference type="SUPFAM" id="SSF52047">
    <property type="entry name" value="RNI-like"/>
    <property type="match status" value="1"/>
</dbReference>
<keyword evidence="3" id="KW-1003">Cell membrane</keyword>
<evidence type="ECO:0000313" key="15">
    <source>
        <dbReference type="EMBL" id="KAH6837549.1"/>
    </source>
</evidence>
<dbReference type="FunFam" id="3.80.10.10:FF:000111">
    <property type="entry name" value="LRR receptor-like serine/threonine-protein kinase ERECTA"/>
    <property type="match status" value="1"/>
</dbReference>
<dbReference type="AlphaFoldDB" id="A0AAD4PEL7"/>
<evidence type="ECO:0000256" key="10">
    <source>
        <dbReference type="ARBA" id="ARBA00023170"/>
    </source>
</evidence>
<accession>A0AAD4PEL7</accession>
<feature type="signal peptide" evidence="13">
    <location>
        <begin position="1"/>
        <end position="20"/>
    </location>
</feature>
<organism evidence="15 16">
    <name type="scientific">Perilla frutescens var. hirtella</name>
    <name type="common">Perilla citriodora</name>
    <name type="synonym">Perilla setoyensis</name>
    <dbReference type="NCBI Taxonomy" id="608512"/>
    <lineage>
        <taxon>Eukaryota</taxon>
        <taxon>Viridiplantae</taxon>
        <taxon>Streptophyta</taxon>
        <taxon>Embryophyta</taxon>
        <taxon>Tracheophyta</taxon>
        <taxon>Spermatophyta</taxon>
        <taxon>Magnoliopsida</taxon>
        <taxon>eudicotyledons</taxon>
        <taxon>Gunneridae</taxon>
        <taxon>Pentapetalae</taxon>
        <taxon>asterids</taxon>
        <taxon>lamiids</taxon>
        <taxon>Lamiales</taxon>
        <taxon>Lamiaceae</taxon>
        <taxon>Nepetoideae</taxon>
        <taxon>Elsholtzieae</taxon>
        <taxon>Perilla</taxon>
    </lineage>
</organism>
<evidence type="ECO:0000313" key="16">
    <source>
        <dbReference type="Proteomes" id="UP001190926"/>
    </source>
</evidence>
<comment type="caution">
    <text evidence="15">The sequence shown here is derived from an EMBL/GenBank/DDBJ whole genome shotgun (WGS) entry which is preliminary data.</text>
</comment>
<evidence type="ECO:0000256" key="6">
    <source>
        <dbReference type="ARBA" id="ARBA00022729"/>
    </source>
</evidence>
<reference evidence="15 16" key="1">
    <citation type="journal article" date="2021" name="Nat. Commun.">
        <title>Incipient diploidization of the medicinal plant Perilla within 10,000 years.</title>
        <authorList>
            <person name="Zhang Y."/>
            <person name="Shen Q."/>
            <person name="Leng L."/>
            <person name="Zhang D."/>
            <person name="Chen S."/>
            <person name="Shi Y."/>
            <person name="Ning Z."/>
            <person name="Chen S."/>
        </authorList>
    </citation>
    <scope>NUCLEOTIDE SEQUENCE [LARGE SCALE GENOMIC DNA]</scope>
    <source>
        <strain evidence="16">cv. PC099</strain>
    </source>
</reference>
<keyword evidence="11" id="KW-0325">Glycoprotein</keyword>
<dbReference type="FunFam" id="3.80.10.10:FF:000095">
    <property type="entry name" value="LRR receptor-like serine/threonine-protein kinase GSO1"/>
    <property type="match status" value="2"/>
</dbReference>
<keyword evidence="10" id="KW-0675">Receptor</keyword>
<comment type="subcellular location">
    <subcellularLocation>
        <location evidence="1">Cell membrane</location>
        <topology evidence="1">Single-pass type I membrane protein</topology>
    </subcellularLocation>
</comment>
<feature type="chain" id="PRO_5041968221" description="Leucine-rich repeat-containing N-terminal plant-type domain-containing protein" evidence="13">
    <location>
        <begin position="21"/>
        <end position="1058"/>
    </location>
</feature>
<keyword evidence="16" id="KW-1185">Reference proteome</keyword>
<keyword evidence="9 12" id="KW-0472">Membrane</keyword>
<evidence type="ECO:0000256" key="4">
    <source>
        <dbReference type="ARBA" id="ARBA00022614"/>
    </source>
</evidence>
<evidence type="ECO:0000256" key="9">
    <source>
        <dbReference type="ARBA" id="ARBA00023136"/>
    </source>
</evidence>
<dbReference type="InterPro" id="IPR001611">
    <property type="entry name" value="Leu-rich_rpt"/>
</dbReference>
<dbReference type="InterPro" id="IPR032675">
    <property type="entry name" value="LRR_dom_sf"/>
</dbReference>
<dbReference type="PANTHER" id="PTHR48052:SF8">
    <property type="entry name" value="LRR RECEPTOR-LIKE SERINE_THREONINE-PROTEIN KINASE FLS2"/>
    <property type="match status" value="1"/>
</dbReference>
<keyword evidence="7" id="KW-0677">Repeat</keyword>
<keyword evidence="5 12" id="KW-0812">Transmembrane</keyword>
<evidence type="ECO:0000256" key="12">
    <source>
        <dbReference type="SAM" id="Phobius"/>
    </source>
</evidence>
<sequence>MMRFPTLASAFLILLLLSNSDNGSINLVRFVSGQSEKELLLELRNNLTYDSSVSTKLVHWNESLDFCRWAGVKCDANSHVSTLDLSGESISAGINDGSSLFKLSHLQSLSLAHNSFDSIELPPQFGQLTELRYLNLSNSGFSGQIPLSFSYLTRLVVLDLSTTIYPSSLVVENPDLGRLIRNFTRLTELHLDAVNISANGNEWCSAVSSSLPNLRVLSLSNAYLTGPFDSSLLKLRSLSVIRLDENTFSSPFPDFFADFPNLEVLTMSSCDLSGVVPSKLFRIKSLQSIDLDNNRDLEGSLPEFPVNGSLQKLVISFTIFSGNVSESIGNLRMLSNVDLRSSNFSGPIPSTIKNLNHLVYLDLSQNKFSGSVPSFAFLKNLEVLNLHGNRLTGKIPDSHLKGLGNLDFLDLSGNLIEGEVPASLFSLPLLKVVYLSNNRFSGSIEVSKNTPSPLEALELSHNNLEGSIPRIFFELQNLSSLSLASNKFNGSLELTDFGKLTNLVSLDLSYNNLYLRVKEEVALSALFPRLGTLKLASCNLQKLPNLRNQSSLMMLDLSDNQLEGGIPNWIWQVGDDGFLFRFLNLSHNRFSHLQQPYKIRGLDLIDLHSNVLAGEIPTPPPSIVSVDFSSNNFSKPLPPDIGNILKRAMFFSVADNIIIGNIPPSFCNASSLQILNLSNNSFHGRIPSCLLEKSLTVLNLRRNNLEGEIPDTFPIGCLLETLDLSLNVLRGKAPKSLTRCSELQVLNLGNNQINDTFPCWLETLSKLRVLSLRFNLFHGSISCLGERNAWPNLQIINLASNNINGVIPADMFRFLQVLAADEDSKLDHLHFYLSVTGIYYQDSVTVTLKGQEMELQKILTIFTSVDFSDNRLHDLIPSSIGDAKSLYFLNLSRNALSGHIPSSIGNLSKLESLDLSFNTLDGKIPEQLAELTFLSFLNLSYNHLTGRIPQGSQLQTFPESSFIGNDGLCGFPLNRTCDERGTTAALPQGEEEREEEENAEREIYVSAALGFVVGVVFIFGPLLFCKRWRRCYNRIVCRFIKLVLPQQEYHNQLDNEDW</sequence>
<dbReference type="PRINTS" id="PR00019">
    <property type="entry name" value="LEURICHRPT"/>
</dbReference>
<keyword evidence="6 13" id="KW-0732">Signal</keyword>
<evidence type="ECO:0000256" key="3">
    <source>
        <dbReference type="ARBA" id="ARBA00022475"/>
    </source>
</evidence>
<dbReference type="Gene3D" id="3.80.10.10">
    <property type="entry name" value="Ribonuclease Inhibitor"/>
    <property type="match status" value="6"/>
</dbReference>
<dbReference type="InterPro" id="IPR003591">
    <property type="entry name" value="Leu-rich_rpt_typical-subtyp"/>
</dbReference>
<feature type="transmembrane region" description="Helical" evidence="12">
    <location>
        <begin position="1003"/>
        <end position="1024"/>
    </location>
</feature>
<evidence type="ECO:0000256" key="2">
    <source>
        <dbReference type="ARBA" id="ARBA00009592"/>
    </source>
</evidence>
<keyword evidence="8 12" id="KW-1133">Transmembrane helix</keyword>
<dbReference type="SUPFAM" id="SSF52058">
    <property type="entry name" value="L domain-like"/>
    <property type="match status" value="1"/>
</dbReference>
<dbReference type="Proteomes" id="UP001190926">
    <property type="component" value="Unassembled WGS sequence"/>
</dbReference>
<gene>
    <name evidence="15" type="ORF">C2S53_009856</name>
</gene>
<dbReference type="PANTHER" id="PTHR48052">
    <property type="entry name" value="UNNAMED PRODUCT"/>
    <property type="match status" value="1"/>
</dbReference>
<dbReference type="Pfam" id="PF08263">
    <property type="entry name" value="LRRNT_2"/>
    <property type="match status" value="1"/>
</dbReference>
<dbReference type="GO" id="GO:0006952">
    <property type="term" value="P:defense response"/>
    <property type="evidence" value="ECO:0007669"/>
    <property type="project" value="UniProtKB-ARBA"/>
</dbReference>
<comment type="similarity">
    <text evidence="2">Belongs to the RLP family.</text>
</comment>
<evidence type="ECO:0000256" key="1">
    <source>
        <dbReference type="ARBA" id="ARBA00004251"/>
    </source>
</evidence>
<keyword evidence="4" id="KW-0433">Leucine-rich repeat</keyword>
<dbReference type="GO" id="GO:0051707">
    <property type="term" value="P:response to other organism"/>
    <property type="evidence" value="ECO:0007669"/>
    <property type="project" value="UniProtKB-ARBA"/>
</dbReference>
<evidence type="ECO:0000256" key="7">
    <source>
        <dbReference type="ARBA" id="ARBA00022737"/>
    </source>
</evidence>
<dbReference type="GO" id="GO:0005886">
    <property type="term" value="C:plasma membrane"/>
    <property type="evidence" value="ECO:0007669"/>
    <property type="project" value="UniProtKB-SubCell"/>
</dbReference>
<feature type="domain" description="Leucine-rich repeat-containing N-terminal plant-type" evidence="14">
    <location>
        <begin position="35"/>
        <end position="75"/>
    </location>
</feature>
<dbReference type="Pfam" id="PF00560">
    <property type="entry name" value="LRR_1"/>
    <property type="match status" value="7"/>
</dbReference>
<evidence type="ECO:0000256" key="11">
    <source>
        <dbReference type="ARBA" id="ARBA00023180"/>
    </source>
</evidence>
<evidence type="ECO:0000259" key="14">
    <source>
        <dbReference type="Pfam" id="PF08263"/>
    </source>
</evidence>
<dbReference type="PROSITE" id="PS51450">
    <property type="entry name" value="LRR"/>
    <property type="match status" value="2"/>
</dbReference>
<proteinExistence type="inferred from homology"/>
<evidence type="ECO:0000256" key="8">
    <source>
        <dbReference type="ARBA" id="ARBA00022989"/>
    </source>
</evidence>
<evidence type="ECO:0000256" key="13">
    <source>
        <dbReference type="SAM" id="SignalP"/>
    </source>
</evidence>
<dbReference type="SMART" id="SM00369">
    <property type="entry name" value="LRR_TYP"/>
    <property type="match status" value="10"/>
</dbReference>
<evidence type="ECO:0000256" key="5">
    <source>
        <dbReference type="ARBA" id="ARBA00022692"/>
    </source>
</evidence>
<protein>
    <recommendedName>
        <fullName evidence="14">Leucine-rich repeat-containing N-terminal plant-type domain-containing protein</fullName>
    </recommendedName>
</protein>